<feature type="compositionally biased region" description="Polar residues" evidence="1">
    <location>
        <begin position="1"/>
        <end position="21"/>
    </location>
</feature>
<sequence>MQQELHSSRSSSRHAQPTCTPRHTCAGGKSWTLDLHLHQTCNSRQQAATATSLDLDAKLPRCDAAPVMSSNNSTLSGCNSWKPGSSSASSSMQASSQQYDSLLVHNNLTVNNSLGRVDSAG</sequence>
<reference evidence="2 3" key="1">
    <citation type="submission" date="2016-10" db="EMBL/GenBank/DDBJ databases">
        <authorList>
            <person name="Cai Z."/>
        </authorList>
    </citation>
    <scope>NUCLEOTIDE SEQUENCE [LARGE SCALE GENOMIC DNA]</scope>
</reference>
<proteinExistence type="predicted"/>
<accession>A0A383W1E5</accession>
<feature type="compositionally biased region" description="Polar residues" evidence="1">
    <location>
        <begin position="68"/>
        <end position="84"/>
    </location>
</feature>
<organism evidence="2 3">
    <name type="scientific">Tetradesmus obliquus</name>
    <name type="common">Green alga</name>
    <name type="synonym">Acutodesmus obliquus</name>
    <dbReference type="NCBI Taxonomy" id="3088"/>
    <lineage>
        <taxon>Eukaryota</taxon>
        <taxon>Viridiplantae</taxon>
        <taxon>Chlorophyta</taxon>
        <taxon>core chlorophytes</taxon>
        <taxon>Chlorophyceae</taxon>
        <taxon>CS clade</taxon>
        <taxon>Sphaeropleales</taxon>
        <taxon>Scenedesmaceae</taxon>
        <taxon>Tetradesmus</taxon>
    </lineage>
</organism>
<evidence type="ECO:0000313" key="3">
    <source>
        <dbReference type="Proteomes" id="UP000256970"/>
    </source>
</evidence>
<keyword evidence="3" id="KW-1185">Reference proteome</keyword>
<dbReference type="Proteomes" id="UP000256970">
    <property type="component" value="Unassembled WGS sequence"/>
</dbReference>
<gene>
    <name evidence="2" type="ORF">BQ4739_LOCUS11080</name>
</gene>
<feature type="region of interest" description="Disordered" evidence="1">
    <location>
        <begin position="1"/>
        <end position="23"/>
    </location>
</feature>
<evidence type="ECO:0000256" key="1">
    <source>
        <dbReference type="SAM" id="MobiDB-lite"/>
    </source>
</evidence>
<protein>
    <submittedName>
        <fullName evidence="2">Uncharacterized protein</fullName>
    </submittedName>
</protein>
<dbReference type="AlphaFoldDB" id="A0A383W1E5"/>
<feature type="compositionally biased region" description="Low complexity" evidence="1">
    <location>
        <begin position="85"/>
        <end position="98"/>
    </location>
</feature>
<feature type="region of interest" description="Disordered" evidence="1">
    <location>
        <begin position="64"/>
        <end position="98"/>
    </location>
</feature>
<name>A0A383W1E5_TETOB</name>
<evidence type="ECO:0000313" key="2">
    <source>
        <dbReference type="EMBL" id="SZX70923.1"/>
    </source>
</evidence>
<dbReference type="EMBL" id="FNXT01001017">
    <property type="protein sequence ID" value="SZX70923.1"/>
    <property type="molecule type" value="Genomic_DNA"/>
</dbReference>